<reference evidence="2" key="1">
    <citation type="submission" date="2020-08" db="EMBL/GenBank/DDBJ databases">
        <title>Multicomponent nature underlies the extraordinary mechanical properties of spider dragline silk.</title>
        <authorList>
            <person name="Kono N."/>
            <person name="Nakamura H."/>
            <person name="Mori M."/>
            <person name="Yoshida Y."/>
            <person name="Ohtoshi R."/>
            <person name="Malay A.D."/>
            <person name="Moran D.A.P."/>
            <person name="Tomita M."/>
            <person name="Numata K."/>
            <person name="Arakawa K."/>
        </authorList>
    </citation>
    <scope>NUCLEOTIDE SEQUENCE</scope>
</reference>
<keyword evidence="3" id="KW-1185">Reference proteome</keyword>
<evidence type="ECO:0000259" key="1">
    <source>
        <dbReference type="PROSITE" id="PS50010"/>
    </source>
</evidence>
<dbReference type="Proteomes" id="UP000887013">
    <property type="component" value="Unassembled WGS sequence"/>
</dbReference>
<proteinExistence type="predicted"/>
<protein>
    <submittedName>
        <fullName evidence="2">DH domain-containing protein</fullName>
    </submittedName>
</protein>
<dbReference type="PANTHER" id="PTHR12673">
    <property type="entry name" value="FACIOGENITAL DYSPLASIA PROTEIN"/>
    <property type="match status" value="1"/>
</dbReference>
<dbReference type="GO" id="GO:0005737">
    <property type="term" value="C:cytoplasm"/>
    <property type="evidence" value="ECO:0007669"/>
    <property type="project" value="TreeGrafter"/>
</dbReference>
<dbReference type="InterPro" id="IPR051092">
    <property type="entry name" value="FYVE_RhoGEF_PH"/>
</dbReference>
<gene>
    <name evidence="2" type="primary">AVEN_222784_1</name>
    <name evidence="2" type="ORF">NPIL_596021</name>
</gene>
<feature type="domain" description="DH" evidence="1">
    <location>
        <begin position="75"/>
        <end position="166"/>
    </location>
</feature>
<dbReference type="Pfam" id="PF00621">
    <property type="entry name" value="RhoGEF"/>
    <property type="match status" value="1"/>
</dbReference>
<dbReference type="OrthoDB" id="6424969at2759"/>
<dbReference type="AlphaFoldDB" id="A0A8X6QTX4"/>
<accession>A0A8X6QTX4</accession>
<dbReference type="GO" id="GO:0005085">
    <property type="term" value="F:guanyl-nucleotide exchange factor activity"/>
    <property type="evidence" value="ECO:0007669"/>
    <property type="project" value="InterPro"/>
</dbReference>
<dbReference type="SUPFAM" id="SSF48065">
    <property type="entry name" value="DBL homology domain (DH-domain)"/>
    <property type="match status" value="1"/>
</dbReference>
<dbReference type="InterPro" id="IPR000219">
    <property type="entry name" value="DH_dom"/>
</dbReference>
<dbReference type="PROSITE" id="PS50010">
    <property type="entry name" value="DH_2"/>
    <property type="match status" value="1"/>
</dbReference>
<name>A0A8X6QTX4_NEPPI</name>
<dbReference type="PANTHER" id="PTHR12673:SF159">
    <property type="entry name" value="LD03170P"/>
    <property type="match status" value="1"/>
</dbReference>
<evidence type="ECO:0000313" key="3">
    <source>
        <dbReference type="Proteomes" id="UP000887013"/>
    </source>
</evidence>
<comment type="caution">
    <text evidence="2">The sequence shown here is derived from an EMBL/GenBank/DDBJ whole genome shotgun (WGS) entry which is preliminary data.</text>
</comment>
<sequence>MDLVIVAEVFGDERMQVWDLVAPLAAELRLQEPRLYMAESGAPVDCSAPATLLDGEPLLLQEGQLQWDTRSATDVRLRIVEELLSSEKDYCHTLKTVADLYEKPLRKLLSMEKEDYKSLFDWVEPICSLSKMVIIKLTVAVDEWETYETKVATIFSKLLWNKYEEYQNLYLDITLPLLKEKETSDEDFVALCQLRQGAAKYSLAALLELPGPPSTCEWGSIGGLAIILMDWNCMTGSLVLDQLSTFNGASKDNLLNGSSGY</sequence>
<dbReference type="InterPro" id="IPR035899">
    <property type="entry name" value="DBL_dom_sf"/>
</dbReference>
<dbReference type="Gene3D" id="1.20.900.10">
    <property type="entry name" value="Dbl homology (DH) domain"/>
    <property type="match status" value="1"/>
</dbReference>
<organism evidence="2 3">
    <name type="scientific">Nephila pilipes</name>
    <name type="common">Giant wood spider</name>
    <name type="synonym">Nephila maculata</name>
    <dbReference type="NCBI Taxonomy" id="299642"/>
    <lineage>
        <taxon>Eukaryota</taxon>
        <taxon>Metazoa</taxon>
        <taxon>Ecdysozoa</taxon>
        <taxon>Arthropoda</taxon>
        <taxon>Chelicerata</taxon>
        <taxon>Arachnida</taxon>
        <taxon>Araneae</taxon>
        <taxon>Araneomorphae</taxon>
        <taxon>Entelegynae</taxon>
        <taxon>Araneoidea</taxon>
        <taxon>Nephilidae</taxon>
        <taxon>Nephila</taxon>
    </lineage>
</organism>
<evidence type="ECO:0000313" key="2">
    <source>
        <dbReference type="EMBL" id="GFU45359.1"/>
    </source>
</evidence>
<dbReference type="EMBL" id="BMAW01132840">
    <property type="protein sequence ID" value="GFU45359.1"/>
    <property type="molecule type" value="Genomic_DNA"/>
</dbReference>